<evidence type="ECO:0000256" key="3">
    <source>
        <dbReference type="ARBA" id="ARBA00022679"/>
    </source>
</evidence>
<dbReference type="GO" id="GO:0042802">
    <property type="term" value="F:identical protein binding"/>
    <property type="evidence" value="ECO:0007669"/>
    <property type="project" value="UniProtKB-ARBA"/>
</dbReference>
<evidence type="ECO:0000313" key="11">
    <source>
        <dbReference type="Proteomes" id="UP000028042"/>
    </source>
</evidence>
<dbReference type="InterPro" id="IPR005702">
    <property type="entry name" value="Wzc-like_C"/>
</dbReference>
<dbReference type="KEGG" id="cpat:CLPA_c06650"/>
<dbReference type="Proteomes" id="UP000030905">
    <property type="component" value="Chromosome"/>
</dbReference>
<evidence type="ECO:0000313" key="10">
    <source>
        <dbReference type="EMBL" id="KRU13237.1"/>
    </source>
</evidence>
<dbReference type="SUPFAM" id="SSF52540">
    <property type="entry name" value="P-loop containing nucleoside triphosphate hydrolases"/>
    <property type="match status" value="1"/>
</dbReference>
<keyword evidence="4" id="KW-0547">Nucleotide-binding</keyword>
<dbReference type="NCBIfam" id="TIGR01007">
    <property type="entry name" value="eps_fam"/>
    <property type="match status" value="1"/>
</dbReference>
<sequence length="234" mass="25952">MLIVKDNPKSPISESYRTLRTNIQFSSFDDNMSTILVTSSTPSEGKSTVSSNLALAMAETNKKVLLIDCDLRRPSIHKKFGLSNEKGLSNLLIGQHSFNEIAQEITSNLCVLTSGTIPPNPSEMLSSKKMELFLKEAEKNFDFIILDTPPVVSVTDAQALSTIVDGVLLVVSSGHAQIPEVHKAIELLQYVKANIIGIVANKVKSFRRGYKYYQYYYYGEGDGKNKKHRSKSSK</sequence>
<evidence type="ECO:0000256" key="1">
    <source>
        <dbReference type="ARBA" id="ARBA00007316"/>
    </source>
</evidence>
<dbReference type="RefSeq" id="WP_004455522.1">
    <property type="nucleotide sequence ID" value="NZ_ANZB01000010.1"/>
</dbReference>
<dbReference type="GO" id="GO:0004715">
    <property type="term" value="F:non-membrane spanning protein tyrosine kinase activity"/>
    <property type="evidence" value="ECO:0007669"/>
    <property type="project" value="UniProtKB-EC"/>
</dbReference>
<dbReference type="AlphaFoldDB" id="A0A0H3J709"/>
<dbReference type="EMBL" id="JPGY02000001">
    <property type="protein sequence ID" value="KRU13237.1"/>
    <property type="molecule type" value="Genomic_DNA"/>
</dbReference>
<dbReference type="EMBL" id="CP009268">
    <property type="protein sequence ID" value="AJA50753.1"/>
    <property type="molecule type" value="Genomic_DNA"/>
</dbReference>
<organism evidence="9 12">
    <name type="scientific">Clostridium pasteurianum DSM 525 = ATCC 6013</name>
    <dbReference type="NCBI Taxonomy" id="1262449"/>
    <lineage>
        <taxon>Bacteria</taxon>
        <taxon>Bacillati</taxon>
        <taxon>Bacillota</taxon>
        <taxon>Clostridia</taxon>
        <taxon>Eubacteriales</taxon>
        <taxon>Clostridiaceae</taxon>
        <taxon>Clostridium</taxon>
    </lineage>
</organism>
<protein>
    <recommendedName>
        <fullName evidence="2">non-specific protein-tyrosine kinase</fullName>
        <ecNumber evidence="2">2.7.10.2</ecNumber>
    </recommendedName>
</protein>
<evidence type="ECO:0000256" key="5">
    <source>
        <dbReference type="ARBA" id="ARBA00022777"/>
    </source>
</evidence>
<dbReference type="Proteomes" id="UP000028042">
    <property type="component" value="Unassembled WGS sequence"/>
</dbReference>
<comment type="catalytic activity">
    <reaction evidence="8">
        <text>L-tyrosyl-[protein] + ATP = O-phospho-L-tyrosyl-[protein] + ADP + H(+)</text>
        <dbReference type="Rhea" id="RHEA:10596"/>
        <dbReference type="Rhea" id="RHEA-COMP:10136"/>
        <dbReference type="Rhea" id="RHEA-COMP:20101"/>
        <dbReference type="ChEBI" id="CHEBI:15378"/>
        <dbReference type="ChEBI" id="CHEBI:30616"/>
        <dbReference type="ChEBI" id="CHEBI:46858"/>
        <dbReference type="ChEBI" id="CHEBI:61978"/>
        <dbReference type="ChEBI" id="CHEBI:456216"/>
        <dbReference type="EC" id="2.7.10.2"/>
    </reaction>
</comment>
<reference evidence="10 11" key="3">
    <citation type="journal article" name="Genome Announc.">
        <title>Improved Draft Genome Sequence of Clostridium pasteurianum Strain ATCC 6013 (DSM 525) Using a Hybrid Next-Generation Sequencing Approach.</title>
        <authorList>
            <person name="Pyne M.E."/>
            <person name="Utturkar S."/>
            <person name="Brown S.D."/>
            <person name="Moo-Young M."/>
            <person name="Chung D.A."/>
            <person name="Chou C.P."/>
        </authorList>
    </citation>
    <scope>NUCLEOTIDE SEQUENCE [LARGE SCALE GENOMIC DNA]</scope>
    <source>
        <strain evidence="10 11">ATCC 6013</strain>
    </source>
</reference>
<dbReference type="Gene3D" id="3.40.50.300">
    <property type="entry name" value="P-loop containing nucleotide triphosphate hydrolases"/>
    <property type="match status" value="1"/>
</dbReference>
<evidence type="ECO:0000256" key="6">
    <source>
        <dbReference type="ARBA" id="ARBA00022840"/>
    </source>
</evidence>
<dbReference type="GO" id="GO:0005524">
    <property type="term" value="F:ATP binding"/>
    <property type="evidence" value="ECO:0007669"/>
    <property type="project" value="UniProtKB-KW"/>
</dbReference>
<dbReference type="InterPro" id="IPR033756">
    <property type="entry name" value="YlxH/NBP35"/>
</dbReference>
<evidence type="ECO:0000256" key="8">
    <source>
        <dbReference type="ARBA" id="ARBA00051245"/>
    </source>
</evidence>
<accession>A0A0H3J709</accession>
<dbReference type="FunFam" id="3.40.50.300:FF:000527">
    <property type="entry name" value="Tyrosine-protein kinase etk"/>
    <property type="match status" value="1"/>
</dbReference>
<evidence type="ECO:0000313" key="12">
    <source>
        <dbReference type="Proteomes" id="UP000030905"/>
    </source>
</evidence>
<keyword evidence="6" id="KW-0067">ATP-binding</keyword>
<dbReference type="EC" id="2.7.10.2" evidence="2"/>
<dbReference type="PANTHER" id="PTHR32309:SF13">
    <property type="entry name" value="FERRIC ENTEROBACTIN TRANSPORT PROTEIN FEPE"/>
    <property type="match status" value="1"/>
</dbReference>
<dbReference type="InterPro" id="IPR027417">
    <property type="entry name" value="P-loop_NTPase"/>
</dbReference>
<evidence type="ECO:0000256" key="7">
    <source>
        <dbReference type="ARBA" id="ARBA00023137"/>
    </source>
</evidence>
<gene>
    <name evidence="9" type="ORF">CLPA_c06650</name>
    <name evidence="10" type="ORF">CP6013_02485</name>
</gene>
<keyword evidence="7" id="KW-0829">Tyrosine-protein kinase</keyword>
<dbReference type="CDD" id="cd05387">
    <property type="entry name" value="BY-kinase"/>
    <property type="match status" value="1"/>
</dbReference>
<dbReference type="PANTHER" id="PTHR32309">
    <property type="entry name" value="TYROSINE-PROTEIN KINASE"/>
    <property type="match status" value="1"/>
</dbReference>
<dbReference type="GO" id="GO:0005886">
    <property type="term" value="C:plasma membrane"/>
    <property type="evidence" value="ECO:0007669"/>
    <property type="project" value="TreeGrafter"/>
</dbReference>
<proteinExistence type="inferred from homology"/>
<keyword evidence="5" id="KW-0418">Kinase</keyword>
<comment type="similarity">
    <text evidence="1">Belongs to the CpsD/CapB family.</text>
</comment>
<keyword evidence="12" id="KW-1185">Reference proteome</keyword>
<dbReference type="InterPro" id="IPR050445">
    <property type="entry name" value="Bact_polysacc_biosynth/exp"/>
</dbReference>
<evidence type="ECO:0000256" key="4">
    <source>
        <dbReference type="ARBA" id="ARBA00022741"/>
    </source>
</evidence>
<dbReference type="PATRIC" id="fig|1262449.3.peg.2909"/>
<reference evidence="10" key="2">
    <citation type="submission" date="2015-10" db="EMBL/GenBank/DDBJ databases">
        <title>Improved Draft Genome Sequence of Clostridium pasteurianum Strain ATCC 6013 (DSM 525) Using a Hybrid Next-Generation Sequencing Approach.</title>
        <authorList>
            <person name="Pyne M.E."/>
            <person name="Utturkar S.M."/>
            <person name="Brown S.D."/>
            <person name="Moo-Young M."/>
            <person name="Chung D.A."/>
            <person name="Chou P.C."/>
        </authorList>
    </citation>
    <scope>NUCLEOTIDE SEQUENCE</scope>
    <source>
        <strain evidence="10">ATCC 6013</strain>
    </source>
</reference>
<dbReference type="Pfam" id="PF10609">
    <property type="entry name" value="ParA"/>
    <property type="match status" value="1"/>
</dbReference>
<dbReference type="KEGG" id="cpae:CPAST_c06650"/>
<name>A0A0H3J709_CLOPA</name>
<evidence type="ECO:0000313" key="9">
    <source>
        <dbReference type="EMBL" id="AJA50753.1"/>
    </source>
</evidence>
<reference evidence="9 12" key="1">
    <citation type="journal article" date="2015" name="Genome Announc.">
        <title>Complete Genome Sequence of the Nitrogen-Fixing and Solvent-Producing Clostridium pasteurianum DSM 525.</title>
        <authorList>
            <person name="Poehlein A."/>
            <person name="Grosse-Honebrink A."/>
            <person name="Zhang Y."/>
            <person name="Minton N.P."/>
            <person name="Daniel R."/>
        </authorList>
    </citation>
    <scope>NUCLEOTIDE SEQUENCE [LARGE SCALE GENOMIC DNA]</scope>
    <source>
        <strain evidence="9">DSM 525</strain>
        <strain evidence="12">DSM 525 / ATCC 6013</strain>
    </source>
</reference>
<evidence type="ECO:0000256" key="2">
    <source>
        <dbReference type="ARBA" id="ARBA00011903"/>
    </source>
</evidence>
<keyword evidence="3 10" id="KW-0808">Transferase</keyword>
<dbReference type="GeneID" id="93072883"/>
<dbReference type="eggNOG" id="COG0489">
    <property type="taxonomic scope" value="Bacteria"/>
</dbReference>